<dbReference type="PRINTS" id="PR00723">
    <property type="entry name" value="SUBTILISIN"/>
</dbReference>
<dbReference type="InterPro" id="IPR000209">
    <property type="entry name" value="Peptidase_S8/S53_dom"/>
</dbReference>
<dbReference type="Gene3D" id="2.60.120.260">
    <property type="entry name" value="Galactose-binding domain-like"/>
    <property type="match status" value="1"/>
</dbReference>
<gene>
    <name evidence="18" type="ORF">CUNI_LOCUS17331</name>
</gene>
<feature type="active site" description="Charge relay system" evidence="12 13">
    <location>
        <position position="611"/>
    </location>
</feature>
<keyword evidence="11" id="KW-0325">Glycoprotein</keyword>
<name>A0A8S3ZQJ7_9EUPU</name>
<dbReference type="EMBL" id="CAJHNH020004879">
    <property type="protein sequence ID" value="CAG5131773.1"/>
    <property type="molecule type" value="Genomic_DNA"/>
</dbReference>
<dbReference type="OrthoDB" id="300641at2759"/>
<keyword evidence="10" id="KW-0865">Zymogen</keyword>
<dbReference type="PROSITE" id="PS51892">
    <property type="entry name" value="SUBTILASE"/>
    <property type="match status" value="1"/>
</dbReference>
<feature type="transmembrane region" description="Helical" evidence="16">
    <location>
        <begin position="21"/>
        <end position="42"/>
    </location>
</feature>
<evidence type="ECO:0000256" key="14">
    <source>
        <dbReference type="RuleBase" id="RU003355"/>
    </source>
</evidence>
<feature type="region of interest" description="Disordered" evidence="15">
    <location>
        <begin position="1094"/>
        <end position="1124"/>
    </location>
</feature>
<feature type="compositionally biased region" description="Polar residues" evidence="15">
    <location>
        <begin position="1104"/>
        <end position="1114"/>
    </location>
</feature>
<feature type="compositionally biased region" description="Low complexity" evidence="15">
    <location>
        <begin position="1164"/>
        <end position="1173"/>
    </location>
</feature>
<dbReference type="GO" id="GO:0016485">
    <property type="term" value="P:protein processing"/>
    <property type="evidence" value="ECO:0007669"/>
    <property type="project" value="TreeGrafter"/>
</dbReference>
<sequence>MSVSCLCQVRGSCVAQQDMTSIFISIIVIFITIFIPSCSFPLRHVGGEKKAMQHSSGKRDLILCWVMQVRRREMACHCDLEGDQLVADKHEKLKSGTKGSYRLGQTFQQQPASFSSEVGLHLVHTFEQFHDHFLFCLVDIIASEDASYRNTSFQSETASRIHNLTQDLSHRNPTSRKFKSEIMSQIHRLHADFKSTDRLLFDSHKKMVENRLQQHDEVLWFSSEYVHHHHSRSQSPELRHLGKLQHAGMQIHLANREQAQYVGDTGQPKYVSDTGQPQYVSDTGQPQYVSDTGQPQYVSDTRQPKYVSDTGQPQYVSDTGQPQYVSDTGQPQYVSDTRQPQYVSDTRQPKYVSDTGQPKYVSDTGQPKYVSDTGQPQYVSDTGQPQYVGDTGQPKYVSDTGQPQYVSDRGQTQYVTNVGQVQFIRDTLDPKPVRSQSDYNQDLLLLKNSLAQMSDTPVHDEASESSGSRSMQPFILSKVDDLRQIKKYSLNESHLPDQLTQSSDNILHRNKSMQFSVPSVSKQSVDVRFNDPMFLNQWHLVNSLTTGMDLNVTGVWMHNYTGYGVTVAVVDDGLEWMNPDLKANYNHEGSWDMNDDDPDPTPNANKLSNHHGTRCAGEIAAVANNSICGVGVAYQAHVSEVLDGLMTDSMEAEAFNMKMDINDIYSCSWGPDDDGRTVDGPHLMAAKALQHGVDFGRRGYGSIYVLASGNGGENQDNCNFDGYANSIYTVTIGAVDDKGSMPYYAEECASMLGVTFSSGTTNKRDIVTTDWTFGNSGGCTESHTGTSAAAPLAAAMIALMLQARPCLSWRDVQYIIILTAHMVNGHSAHSQKNGAGLSHSHKHGFGLLNSWRLVNAARVWQAVPWLTSYSYAESDLKLVIPKGKNVSLTVTHVVSDSAIRGLSLFTLENVQLTLTLSHPCRGKIGVTLTSPAGTISVLAAPRPKDNSTDGFHDWTFTSVRCWGEPPTGSWTFNITDHDYTVFGQGWVTKWRLTLFGTSLSSQEFADRRKLVESSMSGYFFNASALPCPPPPRYDSVTTPVSDRILKVLILCGAFCFIMAVYETFEYMLCYNDEKQEAARTRRLVDRAQELTHTTRVLDSDDHQLSSMSNGTSEPNHAHNLIDDEDDIFDASETSRLLTSDRRCSGHAGVREQTEDIPLKTFSIQSAEHSSSQSLPLPLATGGDNSTGEDNSTLNMQQDHSTESLATSVTSNSMGK</sequence>
<dbReference type="PANTHER" id="PTHR42884">
    <property type="entry name" value="PROPROTEIN CONVERTASE SUBTILISIN/KEXIN-RELATED"/>
    <property type="match status" value="1"/>
</dbReference>
<evidence type="ECO:0000259" key="17">
    <source>
        <dbReference type="PROSITE" id="PS51829"/>
    </source>
</evidence>
<dbReference type="CDD" id="cd04059">
    <property type="entry name" value="Peptidases_S8_Protein_convertases_Kexins_Furin-like"/>
    <property type="match status" value="1"/>
</dbReference>
<keyword evidence="19" id="KW-1185">Reference proteome</keyword>
<keyword evidence="3" id="KW-0165">Cleavage on pair of basic residues</keyword>
<dbReference type="Pfam" id="PF00082">
    <property type="entry name" value="Peptidase_S8"/>
    <property type="match status" value="1"/>
</dbReference>
<dbReference type="GO" id="GO:0005802">
    <property type="term" value="C:trans-Golgi network"/>
    <property type="evidence" value="ECO:0007669"/>
    <property type="project" value="TreeGrafter"/>
</dbReference>
<dbReference type="PROSITE" id="PS51829">
    <property type="entry name" value="P_HOMO_B"/>
    <property type="match status" value="1"/>
</dbReference>
<evidence type="ECO:0000256" key="6">
    <source>
        <dbReference type="ARBA" id="ARBA00022801"/>
    </source>
</evidence>
<comment type="caution">
    <text evidence="18">The sequence shown here is derived from an EMBL/GenBank/DDBJ whole genome shotgun (WGS) entry which is preliminary data.</text>
</comment>
<evidence type="ECO:0000256" key="2">
    <source>
        <dbReference type="ARBA" id="ARBA00022670"/>
    </source>
</evidence>
<dbReference type="AlphaFoldDB" id="A0A8S3ZQJ7"/>
<dbReference type="SUPFAM" id="SSF49785">
    <property type="entry name" value="Galactose-binding domain-like"/>
    <property type="match status" value="1"/>
</dbReference>
<evidence type="ECO:0000313" key="19">
    <source>
        <dbReference type="Proteomes" id="UP000678393"/>
    </source>
</evidence>
<keyword evidence="2 13" id="KW-0645">Protease</keyword>
<comment type="subcellular location">
    <subcellularLocation>
        <location evidence="1">Membrane</location>
    </subcellularLocation>
</comment>
<feature type="active site" description="Charge relay system" evidence="12 13">
    <location>
        <position position="571"/>
    </location>
</feature>
<feature type="region of interest" description="Disordered" evidence="15">
    <location>
        <begin position="265"/>
        <end position="385"/>
    </location>
</feature>
<dbReference type="InterPro" id="IPR034182">
    <property type="entry name" value="Kexin/furin"/>
</dbReference>
<evidence type="ECO:0000256" key="4">
    <source>
        <dbReference type="ARBA" id="ARBA00022692"/>
    </source>
</evidence>
<feature type="compositionally biased region" description="Polar residues" evidence="15">
    <location>
        <begin position="1182"/>
        <end position="1215"/>
    </location>
</feature>
<reference evidence="18" key="1">
    <citation type="submission" date="2021-04" db="EMBL/GenBank/DDBJ databases">
        <authorList>
            <consortium name="Molecular Ecology Group"/>
        </authorList>
    </citation>
    <scope>NUCLEOTIDE SEQUENCE</scope>
</reference>
<proteinExistence type="inferred from homology"/>
<feature type="domain" description="P/Homo B" evidence="17">
    <location>
        <begin position="862"/>
        <end position="1000"/>
    </location>
</feature>
<organism evidence="18 19">
    <name type="scientific">Candidula unifasciata</name>
    <dbReference type="NCBI Taxonomy" id="100452"/>
    <lineage>
        <taxon>Eukaryota</taxon>
        <taxon>Metazoa</taxon>
        <taxon>Spiralia</taxon>
        <taxon>Lophotrochozoa</taxon>
        <taxon>Mollusca</taxon>
        <taxon>Gastropoda</taxon>
        <taxon>Heterobranchia</taxon>
        <taxon>Euthyneura</taxon>
        <taxon>Panpulmonata</taxon>
        <taxon>Eupulmonata</taxon>
        <taxon>Stylommatophora</taxon>
        <taxon>Helicina</taxon>
        <taxon>Helicoidea</taxon>
        <taxon>Geomitridae</taxon>
        <taxon>Candidula</taxon>
    </lineage>
</organism>
<dbReference type="InterPro" id="IPR015500">
    <property type="entry name" value="Peptidase_S8_subtilisin-rel"/>
</dbReference>
<evidence type="ECO:0000256" key="8">
    <source>
        <dbReference type="ARBA" id="ARBA00022989"/>
    </source>
</evidence>
<dbReference type="InterPro" id="IPR023828">
    <property type="entry name" value="Peptidase_S8_Ser-AS"/>
</dbReference>
<comment type="similarity">
    <text evidence="13 14">Belongs to the peptidase S8 family.</text>
</comment>
<dbReference type="PROSITE" id="PS00136">
    <property type="entry name" value="SUBTILASE_ASP"/>
    <property type="match status" value="1"/>
</dbReference>
<feature type="compositionally biased region" description="Polar residues" evidence="15">
    <location>
        <begin position="372"/>
        <end position="385"/>
    </location>
</feature>
<protein>
    <recommendedName>
        <fullName evidence="17">P/Homo B domain-containing protein</fullName>
    </recommendedName>
</protein>
<dbReference type="InterPro" id="IPR002884">
    <property type="entry name" value="P_dom"/>
</dbReference>
<accession>A0A8S3ZQJ7</accession>
<dbReference type="InterPro" id="IPR008979">
    <property type="entry name" value="Galactose-bd-like_sf"/>
</dbReference>
<evidence type="ECO:0000256" key="3">
    <source>
        <dbReference type="ARBA" id="ARBA00022685"/>
    </source>
</evidence>
<feature type="active site" description="Charge relay system" evidence="12 13">
    <location>
        <position position="787"/>
    </location>
</feature>
<keyword evidence="7 13" id="KW-0720">Serine protease</keyword>
<keyword evidence="6 13" id="KW-0378">Hydrolase</keyword>
<evidence type="ECO:0000256" key="7">
    <source>
        <dbReference type="ARBA" id="ARBA00022825"/>
    </source>
</evidence>
<dbReference type="PROSITE" id="PS00138">
    <property type="entry name" value="SUBTILASE_SER"/>
    <property type="match status" value="1"/>
</dbReference>
<keyword evidence="4 16" id="KW-0812">Transmembrane</keyword>
<feature type="region of interest" description="Disordered" evidence="15">
    <location>
        <begin position="588"/>
        <end position="609"/>
    </location>
</feature>
<dbReference type="GO" id="GO:0000139">
    <property type="term" value="C:Golgi membrane"/>
    <property type="evidence" value="ECO:0007669"/>
    <property type="project" value="TreeGrafter"/>
</dbReference>
<dbReference type="Gene3D" id="3.40.50.200">
    <property type="entry name" value="Peptidase S8/S53 domain"/>
    <property type="match status" value="1"/>
</dbReference>
<dbReference type="Proteomes" id="UP000678393">
    <property type="component" value="Unassembled WGS sequence"/>
</dbReference>
<feature type="compositionally biased region" description="Polar residues" evidence="15">
    <location>
        <begin position="273"/>
        <end position="301"/>
    </location>
</feature>
<dbReference type="SUPFAM" id="SSF52743">
    <property type="entry name" value="Subtilisin-like"/>
    <property type="match status" value="1"/>
</dbReference>
<dbReference type="GO" id="GO:0004252">
    <property type="term" value="F:serine-type endopeptidase activity"/>
    <property type="evidence" value="ECO:0007669"/>
    <property type="project" value="UniProtKB-UniRule"/>
</dbReference>
<evidence type="ECO:0000256" key="5">
    <source>
        <dbReference type="ARBA" id="ARBA00022729"/>
    </source>
</evidence>
<evidence type="ECO:0000256" key="11">
    <source>
        <dbReference type="ARBA" id="ARBA00023180"/>
    </source>
</evidence>
<dbReference type="PROSITE" id="PS00137">
    <property type="entry name" value="SUBTILASE_HIS"/>
    <property type="match status" value="1"/>
</dbReference>
<dbReference type="PANTHER" id="PTHR42884:SF28">
    <property type="entry name" value="PROPROTEIN CONVERTASE SUBTILISIN_KEXIN TYPE 7"/>
    <property type="match status" value="1"/>
</dbReference>
<dbReference type="InterPro" id="IPR022398">
    <property type="entry name" value="Peptidase_S8_His-AS"/>
</dbReference>
<evidence type="ECO:0000256" key="12">
    <source>
        <dbReference type="PIRSR" id="PIRSR615500-1"/>
    </source>
</evidence>
<evidence type="ECO:0000256" key="15">
    <source>
        <dbReference type="SAM" id="MobiDB-lite"/>
    </source>
</evidence>
<dbReference type="InterPro" id="IPR023827">
    <property type="entry name" value="Peptidase_S8_Asp-AS"/>
</dbReference>
<feature type="compositionally biased region" description="Polar residues" evidence="15">
    <location>
        <begin position="309"/>
        <end position="346"/>
    </location>
</feature>
<dbReference type="InterPro" id="IPR036852">
    <property type="entry name" value="Peptidase_S8/S53_dom_sf"/>
</dbReference>
<dbReference type="FunFam" id="3.40.50.200:FF:000005">
    <property type="entry name" value="Proprotein convertase subtilisin/kexin type 7"/>
    <property type="match status" value="1"/>
</dbReference>
<keyword evidence="9 16" id="KW-0472">Membrane</keyword>
<dbReference type="Pfam" id="PF01483">
    <property type="entry name" value="P_proprotein"/>
    <property type="match status" value="1"/>
</dbReference>
<evidence type="ECO:0000256" key="16">
    <source>
        <dbReference type="SAM" id="Phobius"/>
    </source>
</evidence>
<evidence type="ECO:0000256" key="13">
    <source>
        <dbReference type="PROSITE-ProRule" id="PRU01240"/>
    </source>
</evidence>
<evidence type="ECO:0000256" key="10">
    <source>
        <dbReference type="ARBA" id="ARBA00023145"/>
    </source>
</evidence>
<dbReference type="FunFam" id="2.60.120.260:FF:000026">
    <property type="entry name" value="proprotein convertase subtilisin/kexin type 7"/>
    <property type="match status" value="1"/>
</dbReference>
<keyword evidence="8 16" id="KW-1133">Transmembrane helix</keyword>
<evidence type="ECO:0000256" key="9">
    <source>
        <dbReference type="ARBA" id="ARBA00023136"/>
    </source>
</evidence>
<feature type="region of interest" description="Disordered" evidence="15">
    <location>
        <begin position="1164"/>
        <end position="1215"/>
    </location>
</feature>
<evidence type="ECO:0000256" key="1">
    <source>
        <dbReference type="ARBA" id="ARBA00004370"/>
    </source>
</evidence>
<evidence type="ECO:0000313" key="18">
    <source>
        <dbReference type="EMBL" id="CAG5131773.1"/>
    </source>
</evidence>
<keyword evidence="5" id="KW-0732">Signal</keyword>